<accession>A0A1I3D1M6</accession>
<dbReference type="PANTHER" id="PTHR43793:SF1">
    <property type="entry name" value="FAD SYNTHASE"/>
    <property type="match status" value="1"/>
</dbReference>
<name>A0A1I3D1M6_9FLAO</name>
<dbReference type="STRING" id="1125876.SAMN05443292_0195"/>
<dbReference type="OrthoDB" id="9795543at2"/>
<dbReference type="RefSeq" id="WP_090078312.1">
    <property type="nucleotide sequence ID" value="NZ_FOQT01000001.1"/>
</dbReference>
<dbReference type="InterPro" id="IPR014729">
    <property type="entry name" value="Rossmann-like_a/b/a_fold"/>
</dbReference>
<keyword evidence="1 4" id="KW-0808">Transferase</keyword>
<protein>
    <submittedName>
        <fullName evidence="4">Glycerol-3-phosphate cytidylyltransferase</fullName>
    </submittedName>
</protein>
<evidence type="ECO:0000313" key="5">
    <source>
        <dbReference type="Proteomes" id="UP000198931"/>
    </source>
</evidence>
<dbReference type="InterPro" id="IPR004821">
    <property type="entry name" value="Cyt_trans-like"/>
</dbReference>
<dbReference type="PANTHER" id="PTHR43793">
    <property type="entry name" value="FAD SYNTHASE"/>
    <property type="match status" value="1"/>
</dbReference>
<keyword evidence="5" id="KW-1185">Reference proteome</keyword>
<evidence type="ECO:0000313" key="4">
    <source>
        <dbReference type="EMBL" id="SFH80391.1"/>
    </source>
</evidence>
<evidence type="ECO:0000259" key="3">
    <source>
        <dbReference type="Pfam" id="PF01467"/>
    </source>
</evidence>
<evidence type="ECO:0000256" key="1">
    <source>
        <dbReference type="ARBA" id="ARBA00022679"/>
    </source>
</evidence>
<dbReference type="NCBIfam" id="TIGR00125">
    <property type="entry name" value="cyt_tran_rel"/>
    <property type="match status" value="1"/>
</dbReference>
<dbReference type="InterPro" id="IPR050385">
    <property type="entry name" value="Archaeal_FAD_synthase"/>
</dbReference>
<organism evidence="4 5">
    <name type="scientific">Halpernia frigidisoli</name>
    <dbReference type="NCBI Taxonomy" id="1125876"/>
    <lineage>
        <taxon>Bacteria</taxon>
        <taxon>Pseudomonadati</taxon>
        <taxon>Bacteroidota</taxon>
        <taxon>Flavobacteriia</taxon>
        <taxon>Flavobacteriales</taxon>
        <taxon>Weeksellaceae</taxon>
        <taxon>Chryseobacterium group</taxon>
        <taxon>Halpernia</taxon>
    </lineage>
</organism>
<dbReference type="Proteomes" id="UP000198931">
    <property type="component" value="Unassembled WGS sequence"/>
</dbReference>
<dbReference type="Pfam" id="PF01467">
    <property type="entry name" value="CTP_transf_like"/>
    <property type="match status" value="1"/>
</dbReference>
<evidence type="ECO:0000256" key="2">
    <source>
        <dbReference type="ARBA" id="ARBA00022695"/>
    </source>
</evidence>
<sequence>MENLKKNGITFSAFDLFHAGHVQMLADAKEHCDYLIVGLQTDPTIDRPEKNKPSQTVVERYIQLKGCRYVDEIIPYTSERDLEDILKLYSIQVRIIGDEYRNKSFTGKVFCETNNIELYYNERKHRFSSTNLRNEVFENETCKREKSIQKNADSNLIKML</sequence>
<dbReference type="Gene3D" id="3.40.50.620">
    <property type="entry name" value="HUPs"/>
    <property type="match status" value="1"/>
</dbReference>
<feature type="domain" description="Cytidyltransferase-like" evidence="3">
    <location>
        <begin position="13"/>
        <end position="133"/>
    </location>
</feature>
<reference evidence="4 5" key="1">
    <citation type="submission" date="2016-10" db="EMBL/GenBank/DDBJ databases">
        <authorList>
            <person name="de Groot N.N."/>
        </authorList>
    </citation>
    <scope>NUCLEOTIDE SEQUENCE [LARGE SCALE GENOMIC DNA]</scope>
    <source>
        <strain evidence="4 5">DSM 26000</strain>
    </source>
</reference>
<keyword evidence="2 4" id="KW-0548">Nucleotidyltransferase</keyword>
<dbReference type="GO" id="GO:0016779">
    <property type="term" value="F:nucleotidyltransferase activity"/>
    <property type="evidence" value="ECO:0007669"/>
    <property type="project" value="UniProtKB-KW"/>
</dbReference>
<dbReference type="SUPFAM" id="SSF52374">
    <property type="entry name" value="Nucleotidylyl transferase"/>
    <property type="match status" value="1"/>
</dbReference>
<proteinExistence type="predicted"/>
<dbReference type="AlphaFoldDB" id="A0A1I3D1M6"/>
<dbReference type="EMBL" id="FOQT01000001">
    <property type="protein sequence ID" value="SFH80391.1"/>
    <property type="molecule type" value="Genomic_DNA"/>
</dbReference>
<gene>
    <name evidence="4" type="ORF">SAMN05443292_0195</name>
</gene>